<keyword evidence="2" id="KW-1185">Reference proteome</keyword>
<dbReference type="GO" id="GO:0005198">
    <property type="term" value="F:structural molecule activity"/>
    <property type="evidence" value="ECO:0007669"/>
    <property type="project" value="TreeGrafter"/>
</dbReference>
<name>A0A167WR91_9AGAM</name>
<dbReference type="GO" id="GO:0043328">
    <property type="term" value="P:protein transport to vacuole involved in ubiquitin-dependent protein catabolic process via the multivesicular body sorting pathway"/>
    <property type="evidence" value="ECO:0007669"/>
    <property type="project" value="TreeGrafter"/>
</dbReference>
<gene>
    <name evidence="1" type="ORF">FIBSPDRAFT_966509</name>
</gene>
<dbReference type="Gene3D" id="1.10.10.570">
    <property type="entry name" value="Winged helix' DNA-binding domain. Chain C. Domain 1"/>
    <property type="match status" value="1"/>
</dbReference>
<protein>
    <submittedName>
        <fullName evidence="1">Uncharacterized protein</fullName>
    </submittedName>
</protein>
<sequence length="197" mass="22020">MDPTPEREEAGNKATVIFNAHQTSGGLVNNVHGNLTMGDYQNHNHIDYVQHANIYISNIVTVDERLKDPREMDPAGPPLNEPTTNTETGTMRLAGAAISGFLLPPIHSMPHFFTQQPNRSTLSTQTEQWTRLILAYARHRKLFMFHAEDAVATTGEWGAVLLNERINRRILPAHLGHSNSYRSSTYGSFGVNRRSTS</sequence>
<proteinExistence type="predicted"/>
<dbReference type="AlphaFoldDB" id="A0A167WR91"/>
<accession>A0A167WR91</accession>
<dbReference type="GO" id="GO:0042803">
    <property type="term" value="F:protein homodimerization activity"/>
    <property type="evidence" value="ECO:0007669"/>
    <property type="project" value="TreeGrafter"/>
</dbReference>
<dbReference type="InterPro" id="IPR036390">
    <property type="entry name" value="WH_DNA-bd_sf"/>
</dbReference>
<dbReference type="Proteomes" id="UP000076532">
    <property type="component" value="Unassembled WGS sequence"/>
</dbReference>
<dbReference type="EMBL" id="KV417790">
    <property type="protein sequence ID" value="KZP06391.1"/>
    <property type="molecule type" value="Genomic_DNA"/>
</dbReference>
<dbReference type="STRING" id="436010.A0A167WR91"/>
<dbReference type="InterPro" id="IPR014041">
    <property type="entry name" value="ESCRT-II_cplx_Vps25-sub_N"/>
</dbReference>
<dbReference type="InterPro" id="IPR008570">
    <property type="entry name" value="ESCRT-II_cplx_Vps25-sub"/>
</dbReference>
<dbReference type="OrthoDB" id="245150at2759"/>
<organism evidence="1 2">
    <name type="scientific">Athelia psychrophila</name>
    <dbReference type="NCBI Taxonomy" id="1759441"/>
    <lineage>
        <taxon>Eukaryota</taxon>
        <taxon>Fungi</taxon>
        <taxon>Dikarya</taxon>
        <taxon>Basidiomycota</taxon>
        <taxon>Agaricomycotina</taxon>
        <taxon>Agaricomycetes</taxon>
        <taxon>Agaricomycetidae</taxon>
        <taxon>Atheliales</taxon>
        <taxon>Atheliaceae</taxon>
        <taxon>Athelia</taxon>
    </lineage>
</organism>
<dbReference type="GO" id="GO:0000814">
    <property type="term" value="C:ESCRT II complex"/>
    <property type="evidence" value="ECO:0007669"/>
    <property type="project" value="InterPro"/>
</dbReference>
<dbReference type="PANTHER" id="PTHR13149:SF0">
    <property type="entry name" value="VACUOLAR PROTEIN-SORTING-ASSOCIATED PROTEIN 25"/>
    <property type="match status" value="1"/>
</dbReference>
<dbReference type="SUPFAM" id="SSF46785">
    <property type="entry name" value="Winged helix' DNA-binding domain"/>
    <property type="match status" value="1"/>
</dbReference>
<dbReference type="PANTHER" id="PTHR13149">
    <property type="entry name" value="VACUOLAR PROTEIN SORTING-ASSOCIATED PROTEIN VPS25"/>
    <property type="match status" value="1"/>
</dbReference>
<dbReference type="Pfam" id="PF05871">
    <property type="entry name" value="ESCRT-II"/>
    <property type="match status" value="1"/>
</dbReference>
<evidence type="ECO:0000313" key="1">
    <source>
        <dbReference type="EMBL" id="KZP06391.1"/>
    </source>
</evidence>
<reference evidence="1 2" key="1">
    <citation type="journal article" date="2016" name="Mol. Biol. Evol.">
        <title>Comparative Genomics of Early-Diverging Mushroom-Forming Fungi Provides Insights into the Origins of Lignocellulose Decay Capabilities.</title>
        <authorList>
            <person name="Nagy L.G."/>
            <person name="Riley R."/>
            <person name="Tritt A."/>
            <person name="Adam C."/>
            <person name="Daum C."/>
            <person name="Floudas D."/>
            <person name="Sun H."/>
            <person name="Yadav J.S."/>
            <person name="Pangilinan J."/>
            <person name="Larsson K.H."/>
            <person name="Matsuura K."/>
            <person name="Barry K."/>
            <person name="Labutti K."/>
            <person name="Kuo R."/>
            <person name="Ohm R.A."/>
            <person name="Bhattacharya S.S."/>
            <person name="Shirouzu T."/>
            <person name="Yoshinaga Y."/>
            <person name="Martin F.M."/>
            <person name="Grigoriev I.V."/>
            <person name="Hibbett D.S."/>
        </authorList>
    </citation>
    <scope>NUCLEOTIDE SEQUENCE [LARGE SCALE GENOMIC DNA]</scope>
    <source>
        <strain evidence="1 2">CBS 109695</strain>
    </source>
</reference>
<evidence type="ECO:0000313" key="2">
    <source>
        <dbReference type="Proteomes" id="UP000076532"/>
    </source>
</evidence>